<reference evidence="2 5" key="2">
    <citation type="submission" date="2019-01" db="EMBL/GenBank/DDBJ databases">
        <title>Complete Genome Sequence and Annotation of the Paracoccus pantotrophus type strain DSM 2944.</title>
        <authorList>
            <person name="Bockwoldt J.A."/>
            <person name="Zimmermann M."/>
            <person name="Tiso T."/>
            <person name="Blank L.M."/>
        </authorList>
    </citation>
    <scope>NUCLEOTIDE SEQUENCE [LARGE SCALE GENOMIC DNA]</scope>
    <source>
        <strain evidence="2 5">DSM 2944</strain>
    </source>
</reference>
<dbReference type="Proteomes" id="UP000326453">
    <property type="component" value="Chromosome 1"/>
</dbReference>
<proteinExistence type="predicted"/>
<gene>
    <name evidence="3" type="ORF">BDE18_0388</name>
    <name evidence="2" type="ORF">ESD82_20075</name>
</gene>
<name>A0AAE6TX16_PARPN</name>
<keyword evidence="4" id="KW-1185">Reference proteome</keyword>
<dbReference type="Proteomes" id="UP000273626">
    <property type="component" value="Unassembled WGS sequence"/>
</dbReference>
<dbReference type="GeneID" id="51372897"/>
<keyword evidence="1" id="KW-0812">Transmembrane</keyword>
<keyword evidence="1" id="KW-0472">Membrane</keyword>
<feature type="transmembrane region" description="Helical" evidence="1">
    <location>
        <begin position="31"/>
        <end position="53"/>
    </location>
</feature>
<dbReference type="EMBL" id="RBLI01000001">
    <property type="protein sequence ID" value="RKS51157.1"/>
    <property type="molecule type" value="Genomic_DNA"/>
</dbReference>
<keyword evidence="1" id="KW-1133">Transmembrane helix</keyword>
<evidence type="ECO:0000313" key="3">
    <source>
        <dbReference type="EMBL" id="RKS51157.1"/>
    </source>
</evidence>
<organism evidence="2 5">
    <name type="scientific">Paracoccus pantotrophus</name>
    <name type="common">Thiosphaera pantotropha</name>
    <dbReference type="NCBI Taxonomy" id="82367"/>
    <lineage>
        <taxon>Bacteria</taxon>
        <taxon>Pseudomonadati</taxon>
        <taxon>Pseudomonadota</taxon>
        <taxon>Alphaproteobacteria</taxon>
        <taxon>Rhodobacterales</taxon>
        <taxon>Paracoccaceae</taxon>
        <taxon>Paracoccus</taxon>
    </lineage>
</organism>
<evidence type="ECO:0000313" key="2">
    <source>
        <dbReference type="EMBL" id="QFG38325.1"/>
    </source>
</evidence>
<dbReference type="AlphaFoldDB" id="A0AAE6TX16"/>
<evidence type="ECO:0000256" key="1">
    <source>
        <dbReference type="SAM" id="Phobius"/>
    </source>
</evidence>
<sequence>MAAIANIDFQLRDFARRVPAERDRRTCAACWFVRSLFIAGIVFWLILAGFVLWSSLPDVGAILDFLSPTAAQSLDAGWVALSEGSGDRP</sequence>
<evidence type="ECO:0000313" key="5">
    <source>
        <dbReference type="Proteomes" id="UP000326453"/>
    </source>
</evidence>
<dbReference type="KEGG" id="ppan:ESD82_20075"/>
<evidence type="ECO:0000313" key="4">
    <source>
        <dbReference type="Proteomes" id="UP000273626"/>
    </source>
</evidence>
<accession>A0AAE6TX16</accession>
<protein>
    <submittedName>
        <fullName evidence="2">Uncharacterized protein</fullName>
    </submittedName>
</protein>
<reference evidence="3 4" key="1">
    <citation type="submission" date="2018-10" db="EMBL/GenBank/DDBJ databases">
        <title>Genomic Encyclopedia of Archaeal and Bacterial Type Strains, Phase II (KMG-II): from individual species to whole genera.</title>
        <authorList>
            <person name="Goeker M."/>
        </authorList>
    </citation>
    <scope>NUCLEOTIDE SEQUENCE [LARGE SCALE GENOMIC DNA]</scope>
    <source>
        <strain evidence="4">ATCC 35512 / DSM 2944 / CIP 106514 / LMD 82.5 / NBRC 102493 / NCCB 82005 / GB17</strain>
        <strain evidence="3">DSM 2944</strain>
    </source>
</reference>
<dbReference type="EMBL" id="CP044426">
    <property type="protein sequence ID" value="QFG38325.1"/>
    <property type="molecule type" value="Genomic_DNA"/>
</dbReference>
<dbReference type="RefSeq" id="WP_147427513.1">
    <property type="nucleotide sequence ID" value="NZ_CP044426.1"/>
</dbReference>